<sequence>MLVQNLFLAVALSATGLAIDVDDAEVPYQCRDVCIPVIRLTSSCDAQIYDNDQAELACICDAANASTQIPTCEACVSQYDDDGPDNEFADVNDLVRKCGFAYTTYNTASPSATAAPSAPASSMAPSSAPPASTSPAAAAPAQSTGTGSGSAPTGGAGFNGTGTPGAPVPPFNSPTQSVAPQNTDNAAPAPTIGAVGVGLGVLGFALGML</sequence>
<reference evidence="3" key="1">
    <citation type="journal article" date="2020" name="Stud. Mycol.">
        <title>101 Dothideomycetes genomes: a test case for predicting lifestyles and emergence of pathogens.</title>
        <authorList>
            <person name="Haridas S."/>
            <person name="Albert R."/>
            <person name="Binder M."/>
            <person name="Bloem J."/>
            <person name="Labutti K."/>
            <person name="Salamov A."/>
            <person name="Andreopoulos B."/>
            <person name="Baker S."/>
            <person name="Barry K."/>
            <person name="Bills G."/>
            <person name="Bluhm B."/>
            <person name="Cannon C."/>
            <person name="Castanera R."/>
            <person name="Culley D."/>
            <person name="Daum C."/>
            <person name="Ezra D."/>
            <person name="Gonzalez J."/>
            <person name="Henrissat B."/>
            <person name="Kuo A."/>
            <person name="Liang C."/>
            <person name="Lipzen A."/>
            <person name="Lutzoni F."/>
            <person name="Magnuson J."/>
            <person name="Mondo S."/>
            <person name="Nolan M."/>
            <person name="Ohm R."/>
            <person name="Pangilinan J."/>
            <person name="Park H.-J."/>
            <person name="Ramirez L."/>
            <person name="Alfaro M."/>
            <person name="Sun H."/>
            <person name="Tritt A."/>
            <person name="Yoshinaga Y."/>
            <person name="Zwiers L.-H."/>
            <person name="Turgeon B."/>
            <person name="Goodwin S."/>
            <person name="Spatafora J."/>
            <person name="Crous P."/>
            <person name="Grigoriev I."/>
        </authorList>
    </citation>
    <scope>NUCLEOTIDE SEQUENCE</scope>
    <source>
        <strain evidence="3">CBS 122368</strain>
    </source>
</reference>
<evidence type="ECO:0000313" key="3">
    <source>
        <dbReference type="EMBL" id="KAF2253677.1"/>
    </source>
</evidence>
<feature type="signal peptide" evidence="2">
    <location>
        <begin position="1"/>
        <end position="18"/>
    </location>
</feature>
<evidence type="ECO:0008006" key="5">
    <source>
        <dbReference type="Google" id="ProtNLM"/>
    </source>
</evidence>
<organism evidence="3 4">
    <name type="scientific">Trematosphaeria pertusa</name>
    <dbReference type="NCBI Taxonomy" id="390896"/>
    <lineage>
        <taxon>Eukaryota</taxon>
        <taxon>Fungi</taxon>
        <taxon>Dikarya</taxon>
        <taxon>Ascomycota</taxon>
        <taxon>Pezizomycotina</taxon>
        <taxon>Dothideomycetes</taxon>
        <taxon>Pleosporomycetidae</taxon>
        <taxon>Pleosporales</taxon>
        <taxon>Massarineae</taxon>
        <taxon>Trematosphaeriaceae</taxon>
        <taxon>Trematosphaeria</taxon>
    </lineage>
</organism>
<dbReference type="EMBL" id="ML987191">
    <property type="protein sequence ID" value="KAF2253677.1"/>
    <property type="molecule type" value="Genomic_DNA"/>
</dbReference>
<dbReference type="Proteomes" id="UP000800094">
    <property type="component" value="Unassembled WGS sequence"/>
</dbReference>
<dbReference type="GeneID" id="54579919"/>
<protein>
    <recommendedName>
        <fullName evidence="5">Extracellular membrane protein CFEM domain-containing protein</fullName>
    </recommendedName>
</protein>
<feature type="compositionally biased region" description="Low complexity" evidence="1">
    <location>
        <begin position="109"/>
        <end position="145"/>
    </location>
</feature>
<keyword evidence="4" id="KW-1185">Reference proteome</keyword>
<evidence type="ECO:0000313" key="4">
    <source>
        <dbReference type="Proteomes" id="UP000800094"/>
    </source>
</evidence>
<name>A0A6A6IU84_9PLEO</name>
<gene>
    <name evidence="3" type="ORF">BU26DRAFT_501824</name>
</gene>
<dbReference type="AlphaFoldDB" id="A0A6A6IU84"/>
<proteinExistence type="predicted"/>
<evidence type="ECO:0000256" key="2">
    <source>
        <dbReference type="SAM" id="SignalP"/>
    </source>
</evidence>
<feature type="compositionally biased region" description="Gly residues" evidence="1">
    <location>
        <begin position="146"/>
        <end position="163"/>
    </location>
</feature>
<dbReference type="OrthoDB" id="4843554at2759"/>
<feature type="compositionally biased region" description="Polar residues" evidence="1">
    <location>
        <begin position="173"/>
        <end position="185"/>
    </location>
</feature>
<accession>A0A6A6IU84</accession>
<feature type="chain" id="PRO_5025559668" description="Extracellular membrane protein CFEM domain-containing protein" evidence="2">
    <location>
        <begin position="19"/>
        <end position="209"/>
    </location>
</feature>
<evidence type="ECO:0000256" key="1">
    <source>
        <dbReference type="SAM" id="MobiDB-lite"/>
    </source>
</evidence>
<feature type="region of interest" description="Disordered" evidence="1">
    <location>
        <begin position="109"/>
        <end position="185"/>
    </location>
</feature>
<dbReference type="RefSeq" id="XP_033688681.1">
    <property type="nucleotide sequence ID" value="XM_033826589.1"/>
</dbReference>
<keyword evidence="2" id="KW-0732">Signal</keyword>